<dbReference type="Pfam" id="PF02661">
    <property type="entry name" value="Fic"/>
    <property type="match status" value="1"/>
</dbReference>
<sequence length="129" mass="14816">MKNIRYLTEEEVITLNVYLIEIYSSEEISGVKDASLLQSAVNRPLQSAFGEDAYPTIEEKAAALFESLAKNHPFHNANKRTAFMAMLQFLSYNNRDFNMEQKKAEDFVVDVVTHKVTFEEIINIIKAHQ</sequence>
<dbReference type="PROSITE" id="PS51459">
    <property type="entry name" value="FIDO"/>
    <property type="match status" value="1"/>
</dbReference>
<dbReference type="NCBIfam" id="TIGR01550">
    <property type="entry name" value="DOC_P1"/>
    <property type="match status" value="1"/>
</dbReference>
<proteinExistence type="predicted"/>
<dbReference type="PANTHER" id="PTHR39426:SF1">
    <property type="entry name" value="HOMOLOGY TO DEATH-ON-CURING PROTEIN OF PHAGE P1"/>
    <property type="match status" value="1"/>
</dbReference>
<dbReference type="InterPro" id="IPR053737">
    <property type="entry name" value="Type_II_TA_Toxin"/>
</dbReference>
<evidence type="ECO:0000313" key="3">
    <source>
        <dbReference type="Proteomes" id="UP000243524"/>
    </source>
</evidence>
<dbReference type="PANTHER" id="PTHR39426">
    <property type="entry name" value="HOMOLOGY TO DEATH-ON-CURING PROTEIN OF PHAGE P1"/>
    <property type="match status" value="1"/>
</dbReference>
<protein>
    <submittedName>
        <fullName evidence="2">Type II toxin-antitoxin system death-on-curing family toxin</fullName>
    </submittedName>
</protein>
<comment type="caution">
    <text evidence="2">The sequence shown here is derived from an EMBL/GenBank/DDBJ whole genome shotgun (WGS) entry which is preliminary data.</text>
</comment>
<feature type="domain" description="Fido" evidence="1">
    <location>
        <begin position="7"/>
        <end position="127"/>
    </location>
</feature>
<dbReference type="Gene3D" id="1.20.120.1870">
    <property type="entry name" value="Fic/DOC protein, Fido domain"/>
    <property type="match status" value="1"/>
</dbReference>
<dbReference type="EMBL" id="PJNH01000003">
    <property type="protein sequence ID" value="PKR77120.1"/>
    <property type="molecule type" value="Genomic_DNA"/>
</dbReference>
<dbReference type="InterPro" id="IPR003812">
    <property type="entry name" value="Fido"/>
</dbReference>
<dbReference type="PIRSF" id="PIRSF018297">
    <property type="entry name" value="Doc"/>
    <property type="match status" value="1"/>
</dbReference>
<accession>A0A2I0QSN5</accession>
<keyword evidence="3" id="KW-1185">Reference proteome</keyword>
<reference evidence="2 3" key="1">
    <citation type="submission" date="2017-06" db="EMBL/GenBank/DDBJ databases">
        <title>the draft geome sequence of Illustriluteabacillus marina B3227.</title>
        <authorList>
            <person name="He R.-H."/>
            <person name="Du Z.-J."/>
        </authorList>
    </citation>
    <scope>NUCLEOTIDE SEQUENCE [LARGE SCALE GENOMIC DNA]</scope>
    <source>
        <strain evidence="2 3">B3227</strain>
    </source>
</reference>
<dbReference type="InterPro" id="IPR006440">
    <property type="entry name" value="Doc"/>
</dbReference>
<dbReference type="RefSeq" id="WP_101331923.1">
    <property type="nucleotide sequence ID" value="NZ_PJNH01000003.1"/>
</dbReference>
<dbReference type="AlphaFoldDB" id="A0A2I0QSN5"/>
<evidence type="ECO:0000313" key="2">
    <source>
        <dbReference type="EMBL" id="PKR77120.1"/>
    </source>
</evidence>
<evidence type="ECO:0000259" key="1">
    <source>
        <dbReference type="PROSITE" id="PS51459"/>
    </source>
</evidence>
<dbReference type="Proteomes" id="UP000243524">
    <property type="component" value="Unassembled WGS sequence"/>
</dbReference>
<organism evidence="2 3">
    <name type="scientific">Halalkalibacillus sediminis</name>
    <dbReference type="NCBI Taxonomy" id="2018042"/>
    <lineage>
        <taxon>Bacteria</taxon>
        <taxon>Bacillati</taxon>
        <taxon>Bacillota</taxon>
        <taxon>Bacilli</taxon>
        <taxon>Bacillales</taxon>
        <taxon>Bacillaceae</taxon>
        <taxon>Halalkalibacillus</taxon>
    </lineage>
</organism>
<dbReference type="OrthoDB" id="9802752at2"/>
<name>A0A2I0QSN5_9BACI</name>
<dbReference type="GO" id="GO:0016301">
    <property type="term" value="F:kinase activity"/>
    <property type="evidence" value="ECO:0007669"/>
    <property type="project" value="InterPro"/>
</dbReference>
<gene>
    <name evidence="2" type="ORF">CEY16_10260</name>
</gene>